<protein>
    <submittedName>
        <fullName evidence="1">Uncharacterized protein</fullName>
    </submittedName>
</protein>
<name>A0AAW8D5P5_9BURK</name>
<accession>A0AAW8D5P5</accession>
<gene>
    <name evidence="1" type="ORF">J2W31_005537</name>
</gene>
<dbReference type="Proteomes" id="UP001242045">
    <property type="component" value="Unassembled WGS sequence"/>
</dbReference>
<sequence length="37" mass="4047">MALKRPVPSIQTWIGKAGGFAPRECHRAAGALTLRER</sequence>
<reference evidence="1" key="1">
    <citation type="submission" date="2023-07" db="EMBL/GenBank/DDBJ databases">
        <title>Sorghum-associated microbial communities from plants grown in Nebraska, USA.</title>
        <authorList>
            <person name="Schachtman D."/>
        </authorList>
    </citation>
    <scope>NUCLEOTIDE SEQUENCE</scope>
    <source>
        <strain evidence="1">DS3754</strain>
    </source>
</reference>
<feature type="non-terminal residue" evidence="1">
    <location>
        <position position="37"/>
    </location>
</feature>
<dbReference type="EMBL" id="JAUSRD010000018">
    <property type="protein sequence ID" value="MDP9896402.1"/>
    <property type="molecule type" value="Genomic_DNA"/>
</dbReference>
<proteinExistence type="predicted"/>
<evidence type="ECO:0000313" key="1">
    <source>
        <dbReference type="EMBL" id="MDP9896402.1"/>
    </source>
</evidence>
<dbReference type="AlphaFoldDB" id="A0AAW8D5P5"/>
<evidence type="ECO:0000313" key="2">
    <source>
        <dbReference type="Proteomes" id="UP001242045"/>
    </source>
</evidence>
<comment type="caution">
    <text evidence="1">The sequence shown here is derived from an EMBL/GenBank/DDBJ whole genome shotgun (WGS) entry which is preliminary data.</text>
</comment>
<organism evidence="1 2">
    <name type="scientific">Variovorax boronicumulans</name>
    <dbReference type="NCBI Taxonomy" id="436515"/>
    <lineage>
        <taxon>Bacteria</taxon>
        <taxon>Pseudomonadati</taxon>
        <taxon>Pseudomonadota</taxon>
        <taxon>Betaproteobacteria</taxon>
        <taxon>Burkholderiales</taxon>
        <taxon>Comamonadaceae</taxon>
        <taxon>Variovorax</taxon>
    </lineage>
</organism>